<evidence type="ECO:0000256" key="1">
    <source>
        <dbReference type="ARBA" id="ARBA00004141"/>
    </source>
</evidence>
<evidence type="ECO:0000259" key="12">
    <source>
        <dbReference type="Pfam" id="PF23256"/>
    </source>
</evidence>
<feature type="transmembrane region" description="Helical" evidence="10">
    <location>
        <begin position="308"/>
        <end position="330"/>
    </location>
</feature>
<dbReference type="Pfam" id="PF00999">
    <property type="entry name" value="Na_H_Exchanger"/>
    <property type="match status" value="1"/>
</dbReference>
<evidence type="ECO:0000256" key="7">
    <source>
        <dbReference type="ARBA" id="ARBA00023065"/>
    </source>
</evidence>
<evidence type="ECO:0000259" key="11">
    <source>
        <dbReference type="Pfam" id="PF00999"/>
    </source>
</evidence>
<evidence type="ECO:0000256" key="6">
    <source>
        <dbReference type="ARBA" id="ARBA00022989"/>
    </source>
</evidence>
<comment type="similarity">
    <text evidence="9">Belongs to the monovalent cation:proton antiporter 2 (CPA2) transporter (TC 2.A.37) family. CHX (TC 2.A.37.4) subfamily.</text>
</comment>
<dbReference type="InterPro" id="IPR057290">
    <property type="entry name" value="CHX17_C"/>
</dbReference>
<dbReference type="EMBL" id="JASCZI010211640">
    <property type="protein sequence ID" value="MED6195420.1"/>
    <property type="molecule type" value="Genomic_DNA"/>
</dbReference>
<comment type="caution">
    <text evidence="14">The sequence shown here is derived from an EMBL/GenBank/DDBJ whole genome shotgun (WGS) entry which is preliminary data.</text>
</comment>
<sequence length="818" mass="90928">MDVNRTILVCQNPHSYGYKDVWHLGNPLDSPTSLLFVQLSLITMLSQCIEVCLKPLGQSSLVSQILGGVIFGPSVLGQKKSLANALFPMKGAMVLETLASFGLMFFFFIVTVKMDLATMLRTEKQAIAIGLSTFFITLVISGGLSFLLIKYVSMDTTLSDALPVIAISQAMTVFIVVSVLLTELKILNTDIGRLAMSSAMSADIGSFSLIVIIFAKLENKGGNLVSLVWIILSIAALIVLIIYVMRPAVIWMLKQSEGKPVDEFYIVCILIFVLIAGFLSELIGQHFVMGPILLGLAIPEGPPMGTALMAKMETICLGFFYPIYLAVSGLKTNVFKISFRSFWIVGVVVFVASIAKIGAVMLPGYYSNNMSIKECCMIGLILNARGIAELTLYNMWKGSKLLTEQEFSLMVVSILLVNAIISPLLKMLYDPSEQYHAIGRCTIQHTRRDSELRVMICIHNNENIPTLMNIIEASYASRESMVGVIALILVELLGRTRPLLLAHQEHDTLRSEPCSSTQIDNALKQYAEQKEGYASVQSFSSTSNFETMHDDVCRIALDRKANILIMPFHKRWEIDGTVHVMNRAMQIMNTRVLEKAPCSVGILVDRGILCGSSSLLVSRTTYHVAVFFIGGADDAEALAHSSRMARHEIVHVTLVRFLLFGEENSKERKRDSDLVDEYRYYNAGNRHFEVMDEVVKDGIEMSCCIRRIIDYFDLVMVGREHPECVLLQGHDQWSECPELGTIGDMLASQDFVTKASLLVVQQQRVRGRVVNKNTNNKNNNVNNPLPIQKDQMMMVNDGVLLPHDEVNRASCSISVVDR</sequence>
<evidence type="ECO:0000256" key="5">
    <source>
        <dbReference type="ARBA" id="ARBA00022958"/>
    </source>
</evidence>
<evidence type="ECO:0008006" key="16">
    <source>
        <dbReference type="Google" id="ProtNLM"/>
    </source>
</evidence>
<evidence type="ECO:0000256" key="2">
    <source>
        <dbReference type="ARBA" id="ARBA00022448"/>
    </source>
</evidence>
<keyword evidence="7" id="KW-0406">Ion transport</keyword>
<comment type="subcellular location">
    <subcellularLocation>
        <location evidence="1">Membrane</location>
        <topology evidence="1">Multi-pass membrane protein</topology>
    </subcellularLocation>
</comment>
<dbReference type="Proteomes" id="UP001341840">
    <property type="component" value="Unassembled WGS sequence"/>
</dbReference>
<dbReference type="InterPro" id="IPR050794">
    <property type="entry name" value="CPA2_transporter"/>
</dbReference>
<reference evidence="14 15" key="1">
    <citation type="journal article" date="2023" name="Plants (Basel)">
        <title>Bridging the Gap: Combining Genomics and Transcriptomics Approaches to Understand Stylosanthes scabra, an Orphan Legume from the Brazilian Caatinga.</title>
        <authorList>
            <person name="Ferreira-Neto J.R.C."/>
            <person name="da Silva M.D."/>
            <person name="Binneck E."/>
            <person name="de Melo N.F."/>
            <person name="da Silva R.H."/>
            <person name="de Melo A.L.T.M."/>
            <person name="Pandolfi V."/>
            <person name="Bustamante F.O."/>
            <person name="Brasileiro-Vidal A.C."/>
            <person name="Benko-Iseppon A.M."/>
        </authorList>
    </citation>
    <scope>NUCLEOTIDE SEQUENCE [LARGE SCALE GENOMIC DNA]</scope>
    <source>
        <tissue evidence="14">Leaves</tissue>
    </source>
</reference>
<evidence type="ECO:0000256" key="8">
    <source>
        <dbReference type="ARBA" id="ARBA00023136"/>
    </source>
</evidence>
<keyword evidence="8 10" id="KW-0472">Membrane</keyword>
<gene>
    <name evidence="14" type="ORF">PIB30_037777</name>
</gene>
<dbReference type="PANTHER" id="PTHR32468">
    <property type="entry name" value="CATION/H + ANTIPORTER"/>
    <property type="match status" value="1"/>
</dbReference>
<evidence type="ECO:0000313" key="15">
    <source>
        <dbReference type="Proteomes" id="UP001341840"/>
    </source>
</evidence>
<feature type="domain" description="Cation/H(+) antiporter central" evidence="12">
    <location>
        <begin position="532"/>
        <end position="608"/>
    </location>
</feature>
<organism evidence="14 15">
    <name type="scientific">Stylosanthes scabra</name>
    <dbReference type="NCBI Taxonomy" id="79078"/>
    <lineage>
        <taxon>Eukaryota</taxon>
        <taxon>Viridiplantae</taxon>
        <taxon>Streptophyta</taxon>
        <taxon>Embryophyta</taxon>
        <taxon>Tracheophyta</taxon>
        <taxon>Spermatophyta</taxon>
        <taxon>Magnoliopsida</taxon>
        <taxon>eudicotyledons</taxon>
        <taxon>Gunneridae</taxon>
        <taxon>Pentapetalae</taxon>
        <taxon>rosids</taxon>
        <taxon>fabids</taxon>
        <taxon>Fabales</taxon>
        <taxon>Fabaceae</taxon>
        <taxon>Papilionoideae</taxon>
        <taxon>50 kb inversion clade</taxon>
        <taxon>dalbergioids sensu lato</taxon>
        <taxon>Dalbergieae</taxon>
        <taxon>Pterocarpus clade</taxon>
        <taxon>Stylosanthes</taxon>
    </lineage>
</organism>
<dbReference type="Pfam" id="PF23259">
    <property type="entry name" value="CHX17_C"/>
    <property type="match status" value="1"/>
</dbReference>
<keyword evidence="5" id="KW-0630">Potassium</keyword>
<evidence type="ECO:0000256" key="10">
    <source>
        <dbReference type="SAM" id="Phobius"/>
    </source>
</evidence>
<feature type="domain" description="Cation/H+ exchanger transmembrane" evidence="11">
    <location>
        <begin position="47"/>
        <end position="426"/>
    </location>
</feature>
<feature type="transmembrane region" description="Helical" evidence="10">
    <location>
        <begin position="227"/>
        <end position="244"/>
    </location>
</feature>
<evidence type="ECO:0000259" key="13">
    <source>
        <dbReference type="Pfam" id="PF23259"/>
    </source>
</evidence>
<accession>A0ABU6XBI7</accession>
<feature type="transmembrane region" description="Helical" evidence="10">
    <location>
        <begin position="264"/>
        <end position="288"/>
    </location>
</feature>
<feature type="transmembrane region" description="Helical" evidence="10">
    <location>
        <begin position="194"/>
        <end position="215"/>
    </location>
</feature>
<feature type="transmembrane region" description="Helical" evidence="10">
    <location>
        <begin position="342"/>
        <end position="365"/>
    </location>
</feature>
<dbReference type="Gene3D" id="1.20.1530.20">
    <property type="match status" value="1"/>
</dbReference>
<evidence type="ECO:0000256" key="3">
    <source>
        <dbReference type="ARBA" id="ARBA00022538"/>
    </source>
</evidence>
<proteinExistence type="inferred from homology"/>
<feature type="transmembrane region" description="Helical" evidence="10">
    <location>
        <begin position="126"/>
        <end position="149"/>
    </location>
</feature>
<dbReference type="InterPro" id="IPR038770">
    <property type="entry name" value="Na+/solute_symporter_sf"/>
</dbReference>
<name>A0ABU6XBI7_9FABA</name>
<feature type="domain" description="Cation/H(+) antiporter C-terminal" evidence="13">
    <location>
        <begin position="623"/>
        <end position="763"/>
    </location>
</feature>
<keyword evidence="3" id="KW-0633">Potassium transport</keyword>
<keyword evidence="6 10" id="KW-1133">Transmembrane helix</keyword>
<evidence type="ECO:0000256" key="9">
    <source>
        <dbReference type="ARBA" id="ARBA00038341"/>
    </source>
</evidence>
<keyword evidence="2" id="KW-0813">Transport</keyword>
<dbReference type="InterPro" id="IPR006153">
    <property type="entry name" value="Cation/H_exchanger_TM"/>
</dbReference>
<feature type="transmembrane region" description="Helical" evidence="10">
    <location>
        <begin position="161"/>
        <end position="182"/>
    </location>
</feature>
<feature type="transmembrane region" description="Helical" evidence="10">
    <location>
        <begin position="97"/>
        <end position="114"/>
    </location>
</feature>
<evidence type="ECO:0000313" key="14">
    <source>
        <dbReference type="EMBL" id="MED6195420.1"/>
    </source>
</evidence>
<protein>
    <recommendedName>
        <fullName evidence="16">Cation/H+ exchanger domain-containing protein</fullName>
    </recommendedName>
</protein>
<dbReference type="Pfam" id="PF23256">
    <property type="entry name" value="CHX17_2nd"/>
    <property type="match status" value="1"/>
</dbReference>
<dbReference type="PANTHER" id="PTHR32468:SF35">
    <property type="entry name" value="CATION_H+ EXCHANGER DOMAIN-CONTAINING PROTEIN"/>
    <property type="match status" value="1"/>
</dbReference>
<evidence type="ECO:0000256" key="4">
    <source>
        <dbReference type="ARBA" id="ARBA00022692"/>
    </source>
</evidence>
<dbReference type="InterPro" id="IPR057291">
    <property type="entry name" value="CHX17_2nd"/>
</dbReference>
<keyword evidence="4 10" id="KW-0812">Transmembrane</keyword>
<keyword evidence="15" id="KW-1185">Reference proteome</keyword>